<sequence>MASAGSSSRKKKVEEVTFVDPSVAAAEKAAAKRRKRPREGASSELSAKASRLAEQSEERIRRKDFVKARQEVLDMGASAFEGRDKRVWEAKRLASLGAKVEAPNHKMPLKMLLGLRSKQRHLEKRRQEKERESGVVHGKSTAKLIHGARRTKADDLVARRRKEARLGGVTSLDGEGMRGAVMRVKGVKREGARPRNGRRP</sequence>
<dbReference type="AlphaFoldDB" id="A0A5A8CNP1"/>
<feature type="region of interest" description="Disordered" evidence="1">
    <location>
        <begin position="180"/>
        <end position="200"/>
    </location>
</feature>
<dbReference type="GO" id="GO:0005730">
    <property type="term" value="C:nucleolus"/>
    <property type="evidence" value="ECO:0007669"/>
    <property type="project" value="TreeGrafter"/>
</dbReference>
<comment type="caution">
    <text evidence="2">The sequence shown here is derived from an EMBL/GenBank/DDBJ whole genome shotgun (WGS) entry which is preliminary data.</text>
</comment>
<dbReference type="Proteomes" id="UP000322899">
    <property type="component" value="Unassembled WGS sequence"/>
</dbReference>
<name>A0A5A8CNP1_CAFRO</name>
<evidence type="ECO:0000313" key="2">
    <source>
        <dbReference type="EMBL" id="KAA0154338.1"/>
    </source>
</evidence>
<feature type="region of interest" description="Disordered" evidence="1">
    <location>
        <begin position="24"/>
        <end position="60"/>
    </location>
</feature>
<evidence type="ECO:0000313" key="6">
    <source>
        <dbReference type="Proteomes" id="UP000322899"/>
    </source>
</evidence>
<evidence type="ECO:0000313" key="3">
    <source>
        <dbReference type="EMBL" id="KAA0159558.1"/>
    </source>
</evidence>
<evidence type="ECO:0000256" key="1">
    <source>
        <dbReference type="SAM" id="MobiDB-lite"/>
    </source>
</evidence>
<feature type="region of interest" description="Disordered" evidence="1">
    <location>
        <begin position="120"/>
        <end position="153"/>
    </location>
</feature>
<dbReference type="Proteomes" id="UP000323011">
    <property type="component" value="Unassembled WGS sequence"/>
</dbReference>
<dbReference type="Proteomes" id="UP000325113">
    <property type="component" value="Unassembled WGS sequence"/>
</dbReference>
<dbReference type="PANTHER" id="PTHR28096">
    <property type="entry name" value="PROTEIN FAF1"/>
    <property type="match status" value="1"/>
</dbReference>
<dbReference type="EMBL" id="VLTM01000052">
    <property type="protein sequence ID" value="KAA0159558.1"/>
    <property type="molecule type" value="Genomic_DNA"/>
</dbReference>
<accession>A0A5A8CNP1</accession>
<dbReference type="EMBL" id="VLTO01000063">
    <property type="protein sequence ID" value="KAA0170113.1"/>
    <property type="molecule type" value="Genomic_DNA"/>
</dbReference>
<dbReference type="GO" id="GO:0000462">
    <property type="term" value="P:maturation of SSU-rRNA from tricistronic rRNA transcript (SSU-rRNA, 5.8S rRNA, LSU-rRNA)"/>
    <property type="evidence" value="ECO:0007669"/>
    <property type="project" value="TreeGrafter"/>
</dbReference>
<proteinExistence type="predicted"/>
<dbReference type="EMBL" id="VLTN01000012">
    <property type="protein sequence ID" value="KAA0154338.1"/>
    <property type="molecule type" value="Genomic_DNA"/>
</dbReference>
<evidence type="ECO:0000313" key="7">
    <source>
        <dbReference type="Proteomes" id="UP000323011"/>
    </source>
</evidence>
<reference evidence="6 7" key="1">
    <citation type="submission" date="2019-07" db="EMBL/GenBank/DDBJ databases">
        <title>Genomes of Cafeteria roenbergensis.</title>
        <authorList>
            <person name="Fischer M.G."/>
            <person name="Hackl T."/>
            <person name="Roman M."/>
        </authorList>
    </citation>
    <scope>NUCLEOTIDE SEQUENCE [LARGE SCALE GENOMIC DNA]</scope>
    <source>
        <strain evidence="2 7">BVI</strain>
        <strain evidence="3 9">Cflag</strain>
        <strain evidence="5 6">E4-10P</strain>
        <strain evidence="4 8">RCC970-E3</strain>
    </source>
</reference>
<keyword evidence="7" id="KW-1185">Reference proteome</keyword>
<evidence type="ECO:0000313" key="5">
    <source>
        <dbReference type="EMBL" id="KAA0170113.1"/>
    </source>
</evidence>
<dbReference type="PANTHER" id="PTHR28096:SF1">
    <property type="entry name" value="PROTEIN FAF1"/>
    <property type="match status" value="1"/>
</dbReference>
<feature type="compositionally biased region" description="Basic and acidic residues" evidence="1">
    <location>
        <begin position="125"/>
        <end position="134"/>
    </location>
</feature>
<dbReference type="Proteomes" id="UP000324907">
    <property type="component" value="Unassembled WGS sequence"/>
</dbReference>
<organism evidence="2 7">
    <name type="scientific">Cafeteria roenbergensis</name>
    <name type="common">Marine flagellate</name>
    <dbReference type="NCBI Taxonomy" id="33653"/>
    <lineage>
        <taxon>Eukaryota</taxon>
        <taxon>Sar</taxon>
        <taxon>Stramenopiles</taxon>
        <taxon>Bigyra</taxon>
        <taxon>Opalozoa</taxon>
        <taxon>Bicosoecida</taxon>
        <taxon>Cafeteriaceae</taxon>
        <taxon>Cafeteria</taxon>
    </lineage>
</organism>
<dbReference type="EMBL" id="VLTL01000122">
    <property type="protein sequence ID" value="KAA0159762.1"/>
    <property type="molecule type" value="Genomic_DNA"/>
</dbReference>
<dbReference type="Pfam" id="PF15375">
    <property type="entry name" value="FSAF1"/>
    <property type="match status" value="1"/>
</dbReference>
<dbReference type="OrthoDB" id="10290130at2759"/>
<protein>
    <submittedName>
        <fullName evidence="2">Uncharacterized protein</fullName>
    </submittedName>
</protein>
<evidence type="ECO:0000313" key="8">
    <source>
        <dbReference type="Proteomes" id="UP000324907"/>
    </source>
</evidence>
<dbReference type="InterPro" id="IPR053030">
    <property type="entry name" value="Ribosomal_biogenesis_FAF1-like"/>
</dbReference>
<evidence type="ECO:0000313" key="4">
    <source>
        <dbReference type="EMBL" id="KAA0159762.1"/>
    </source>
</evidence>
<gene>
    <name evidence="5" type="ORF">FNF27_06705</name>
    <name evidence="4" type="ORF">FNF28_05725</name>
    <name evidence="2" type="ORF">FNF29_02558</name>
    <name evidence="3" type="ORF">FNF31_04797</name>
</gene>
<evidence type="ECO:0000313" key="9">
    <source>
        <dbReference type="Proteomes" id="UP000325113"/>
    </source>
</evidence>
<dbReference type="InterPro" id="IPR027973">
    <property type="entry name" value="FSAF1-like"/>
</dbReference>